<evidence type="ECO:0000313" key="2">
    <source>
        <dbReference type="Proteomes" id="UP001150603"/>
    </source>
</evidence>
<sequence length="192" mass="20171">MQMPFAGFTLHTRYSSLRFGISDIHPIETQQKPGGKPNPIENVLKAHNPLMPIRENMPNGAKSDPAVRVSGAEHSVSAVPSWDTSATLVSQPDMLDMAVSVALDSSLCSPIHSQDTPALTYSTQLHAPLVTAAAIATSMSMGMQANGSDSTLLFSPELFPIVGSAAMSQMGIPASGNASPNCFSSLMSKQNS</sequence>
<proteinExistence type="predicted"/>
<protein>
    <submittedName>
        <fullName evidence="1">Uncharacterized protein</fullName>
    </submittedName>
</protein>
<dbReference type="EMBL" id="JANBPW010003135">
    <property type="protein sequence ID" value="KAJ1938544.1"/>
    <property type="molecule type" value="Genomic_DNA"/>
</dbReference>
<name>A0ACC1J5S6_9FUNG</name>
<evidence type="ECO:0000313" key="1">
    <source>
        <dbReference type="EMBL" id="KAJ1938544.1"/>
    </source>
</evidence>
<comment type="caution">
    <text evidence="1">The sequence shown here is derived from an EMBL/GenBank/DDBJ whole genome shotgun (WGS) entry which is preliminary data.</text>
</comment>
<keyword evidence="2" id="KW-1185">Reference proteome</keyword>
<organism evidence="1 2">
    <name type="scientific">Linderina macrospora</name>
    <dbReference type="NCBI Taxonomy" id="4868"/>
    <lineage>
        <taxon>Eukaryota</taxon>
        <taxon>Fungi</taxon>
        <taxon>Fungi incertae sedis</taxon>
        <taxon>Zoopagomycota</taxon>
        <taxon>Kickxellomycotina</taxon>
        <taxon>Kickxellomycetes</taxon>
        <taxon>Kickxellales</taxon>
        <taxon>Kickxellaceae</taxon>
        <taxon>Linderina</taxon>
    </lineage>
</organism>
<accession>A0ACC1J5S6</accession>
<dbReference type="Proteomes" id="UP001150603">
    <property type="component" value="Unassembled WGS sequence"/>
</dbReference>
<reference evidence="1" key="1">
    <citation type="submission" date="2022-07" db="EMBL/GenBank/DDBJ databases">
        <title>Phylogenomic reconstructions and comparative analyses of Kickxellomycotina fungi.</title>
        <authorList>
            <person name="Reynolds N.K."/>
            <person name="Stajich J.E."/>
            <person name="Barry K."/>
            <person name="Grigoriev I.V."/>
            <person name="Crous P."/>
            <person name="Smith M.E."/>
        </authorList>
    </citation>
    <scope>NUCLEOTIDE SEQUENCE</scope>
    <source>
        <strain evidence="1">NRRL 5244</strain>
    </source>
</reference>
<gene>
    <name evidence="1" type="ORF">FBU59_004406</name>
</gene>
<feature type="non-terminal residue" evidence="1">
    <location>
        <position position="192"/>
    </location>
</feature>